<name>A0A9D2MR03_9FIRM</name>
<dbReference type="Pfam" id="PF00149">
    <property type="entry name" value="Metallophos"/>
    <property type="match status" value="1"/>
</dbReference>
<evidence type="ECO:0000256" key="2">
    <source>
        <dbReference type="ARBA" id="ARBA00022801"/>
    </source>
</evidence>
<dbReference type="PANTHER" id="PTHR31302">
    <property type="entry name" value="TRANSMEMBRANE PROTEIN WITH METALLOPHOSPHOESTERASE DOMAIN-RELATED"/>
    <property type="match status" value="1"/>
</dbReference>
<gene>
    <name evidence="5" type="ORF">H9763_03015</name>
</gene>
<evidence type="ECO:0000256" key="3">
    <source>
        <dbReference type="SAM" id="SignalP"/>
    </source>
</evidence>
<reference evidence="5" key="2">
    <citation type="submission" date="2021-04" db="EMBL/GenBank/DDBJ databases">
        <authorList>
            <person name="Gilroy R."/>
        </authorList>
    </citation>
    <scope>NUCLEOTIDE SEQUENCE</scope>
    <source>
        <strain evidence="5">USAMLcec3-2134</strain>
    </source>
</reference>
<dbReference type="AlphaFoldDB" id="A0A9D2MR03"/>
<reference evidence="5" key="1">
    <citation type="journal article" date="2021" name="PeerJ">
        <title>Extensive microbial diversity within the chicken gut microbiome revealed by metagenomics and culture.</title>
        <authorList>
            <person name="Gilroy R."/>
            <person name="Ravi A."/>
            <person name="Getino M."/>
            <person name="Pursley I."/>
            <person name="Horton D.L."/>
            <person name="Alikhan N.F."/>
            <person name="Baker D."/>
            <person name="Gharbi K."/>
            <person name="Hall N."/>
            <person name="Watson M."/>
            <person name="Adriaenssens E.M."/>
            <person name="Foster-Nyarko E."/>
            <person name="Jarju S."/>
            <person name="Secka A."/>
            <person name="Antonio M."/>
            <person name="Oren A."/>
            <person name="Chaudhuri R.R."/>
            <person name="La Ragione R."/>
            <person name="Hildebrand F."/>
            <person name="Pallen M.J."/>
        </authorList>
    </citation>
    <scope>NUCLEOTIDE SEQUENCE</scope>
    <source>
        <strain evidence="5">USAMLcec3-2134</strain>
    </source>
</reference>
<dbReference type="Gene3D" id="3.60.21.10">
    <property type="match status" value="1"/>
</dbReference>
<protein>
    <submittedName>
        <fullName evidence="5">Metallophosphoesterase</fullName>
    </submittedName>
</protein>
<dbReference type="InterPro" id="IPR029052">
    <property type="entry name" value="Metallo-depent_PP-like"/>
</dbReference>
<evidence type="ECO:0000313" key="5">
    <source>
        <dbReference type="EMBL" id="HJB90421.1"/>
    </source>
</evidence>
<dbReference type="InterPro" id="IPR004843">
    <property type="entry name" value="Calcineurin-like_PHP"/>
</dbReference>
<keyword evidence="2" id="KW-0378">Hydrolase</keyword>
<dbReference type="PANTHER" id="PTHR31302:SF31">
    <property type="entry name" value="PHOSPHODIESTERASE YAEI"/>
    <property type="match status" value="1"/>
</dbReference>
<dbReference type="GO" id="GO:0009245">
    <property type="term" value="P:lipid A biosynthetic process"/>
    <property type="evidence" value="ECO:0007669"/>
    <property type="project" value="TreeGrafter"/>
</dbReference>
<feature type="domain" description="Calcineurin-like phosphoesterase" evidence="4">
    <location>
        <begin position="44"/>
        <end position="221"/>
    </location>
</feature>
<proteinExistence type="predicted"/>
<feature type="chain" id="PRO_5038519757" evidence="3">
    <location>
        <begin position="21"/>
        <end position="289"/>
    </location>
</feature>
<evidence type="ECO:0000313" key="6">
    <source>
        <dbReference type="Proteomes" id="UP000886883"/>
    </source>
</evidence>
<dbReference type="GO" id="GO:0008758">
    <property type="term" value="F:UDP-2,3-diacylglucosamine hydrolase activity"/>
    <property type="evidence" value="ECO:0007669"/>
    <property type="project" value="TreeGrafter"/>
</dbReference>
<dbReference type="InterPro" id="IPR051158">
    <property type="entry name" value="Metallophosphoesterase_sf"/>
</dbReference>
<comment type="caution">
    <text evidence="5">The sequence shown here is derived from an EMBL/GenBank/DDBJ whole genome shotgun (WGS) entry which is preliminary data.</text>
</comment>
<sequence length="289" mass="32217">MIVKLGAVAGFLCLCMLAVAVCDSTRFIGVTYRVKNPKIKKRVKFVLLADLHNRKYGPHNEKLLAAIEAERPDFILSAGDLMTSVPEQSMEPAEELVRSLAKRYPIYYANGNHEYRIYHDPEKFGPMGEEYRGVLKACGVRLLENESVLLPAEGIRIYGLDLPMRFYRKLGRRSPGKEELDGMLGTADGGEYRILLAHNPAWFEAYAAWGADLTLSGHVHGGIMRLPWLGGVLSTSLTLFPKYDGGEFELGEKRMIVSRGLGSHTIPIRIFNPAELVAVELLPEDGQRT</sequence>
<evidence type="ECO:0000259" key="4">
    <source>
        <dbReference type="Pfam" id="PF00149"/>
    </source>
</evidence>
<keyword evidence="1" id="KW-0479">Metal-binding</keyword>
<dbReference type="GO" id="GO:0046872">
    <property type="term" value="F:metal ion binding"/>
    <property type="evidence" value="ECO:0007669"/>
    <property type="project" value="UniProtKB-KW"/>
</dbReference>
<feature type="signal peptide" evidence="3">
    <location>
        <begin position="1"/>
        <end position="20"/>
    </location>
</feature>
<dbReference type="SUPFAM" id="SSF56300">
    <property type="entry name" value="Metallo-dependent phosphatases"/>
    <property type="match status" value="1"/>
</dbReference>
<organism evidence="5 6">
    <name type="scientific">Candidatus Eisenbergiella merdigallinarum</name>
    <dbReference type="NCBI Taxonomy" id="2838552"/>
    <lineage>
        <taxon>Bacteria</taxon>
        <taxon>Bacillati</taxon>
        <taxon>Bacillota</taxon>
        <taxon>Clostridia</taxon>
        <taxon>Lachnospirales</taxon>
        <taxon>Lachnospiraceae</taxon>
        <taxon>Eisenbergiella</taxon>
    </lineage>
</organism>
<dbReference type="GO" id="GO:0016020">
    <property type="term" value="C:membrane"/>
    <property type="evidence" value="ECO:0007669"/>
    <property type="project" value="GOC"/>
</dbReference>
<accession>A0A9D2MR03</accession>
<dbReference type="EMBL" id="DWXE01000010">
    <property type="protein sequence ID" value="HJB90421.1"/>
    <property type="molecule type" value="Genomic_DNA"/>
</dbReference>
<evidence type="ECO:0000256" key="1">
    <source>
        <dbReference type="ARBA" id="ARBA00022723"/>
    </source>
</evidence>
<keyword evidence="3" id="KW-0732">Signal</keyword>
<dbReference type="Proteomes" id="UP000886883">
    <property type="component" value="Unassembled WGS sequence"/>
</dbReference>